<dbReference type="InterPro" id="IPR009060">
    <property type="entry name" value="UBA-like_sf"/>
</dbReference>
<keyword evidence="5" id="KW-0963">Cytoplasm</keyword>
<dbReference type="RefSeq" id="WP_250672679.1">
    <property type="nucleotide sequence ID" value="NZ_JAKMAI010000007.1"/>
</dbReference>
<comment type="caution">
    <text evidence="7">The sequence shown here is derived from an EMBL/GenBank/DDBJ whole genome shotgun (WGS) entry which is preliminary data.</text>
</comment>
<dbReference type="Proteomes" id="UP001203831">
    <property type="component" value="Unassembled WGS sequence"/>
</dbReference>
<sequence length="148" mass="17345">MKIDINLIKKLRNYTNLGILECKKYLLLSNNNIKIAINKIREDEKIKNINNNFNNNKISSIIISSTSKNNDYGFLLKLNSETDFVLLNNNINKLINKIIINVINKKIKNIDIINKIIKNDIIHLSKIFKENIYISNFIYIEGIIYIYI</sequence>
<accession>A0ABT0TWF1</accession>
<dbReference type="Pfam" id="PF00889">
    <property type="entry name" value="EF_TS"/>
    <property type="match status" value="1"/>
</dbReference>
<evidence type="ECO:0000259" key="6">
    <source>
        <dbReference type="Pfam" id="PF00889"/>
    </source>
</evidence>
<dbReference type="InterPro" id="IPR036402">
    <property type="entry name" value="EF-Ts_dimer_sf"/>
</dbReference>
<evidence type="ECO:0000313" key="7">
    <source>
        <dbReference type="EMBL" id="MCM0158327.1"/>
    </source>
</evidence>
<feature type="domain" description="Translation elongation factor EFTs/EF1B dimerisation" evidence="6">
    <location>
        <begin position="74"/>
        <end position="142"/>
    </location>
</feature>
<gene>
    <name evidence="5" type="primary">tsf</name>
    <name evidence="7" type="ORF">L7J86_00850</name>
</gene>
<dbReference type="InterPro" id="IPR001816">
    <property type="entry name" value="Transl_elong_EFTs/EF1B"/>
</dbReference>
<feature type="region of interest" description="Involved in Mg(2+) ion dislocation from EF-Tu" evidence="5">
    <location>
        <begin position="82"/>
        <end position="85"/>
    </location>
</feature>
<comment type="subcellular location">
    <subcellularLocation>
        <location evidence="5">Cytoplasm</location>
    </subcellularLocation>
</comment>
<evidence type="ECO:0000256" key="3">
    <source>
        <dbReference type="ARBA" id="ARBA00022768"/>
    </source>
</evidence>
<dbReference type="Gene3D" id="1.10.8.10">
    <property type="entry name" value="DNA helicase RuvA subunit, C-terminal domain"/>
    <property type="match status" value="1"/>
</dbReference>
<dbReference type="Gene3D" id="3.30.479.20">
    <property type="entry name" value="Elongation factor Ts, dimerisation domain"/>
    <property type="match status" value="1"/>
</dbReference>
<keyword evidence="8" id="KW-1185">Reference proteome</keyword>
<evidence type="ECO:0000313" key="8">
    <source>
        <dbReference type="Proteomes" id="UP001203831"/>
    </source>
</evidence>
<protein>
    <recommendedName>
        <fullName evidence="2 5">Elongation factor Ts</fullName>
        <shortName evidence="5">EF-Ts</shortName>
    </recommendedName>
</protein>
<evidence type="ECO:0000256" key="1">
    <source>
        <dbReference type="ARBA" id="ARBA00005532"/>
    </source>
</evidence>
<evidence type="ECO:0000256" key="4">
    <source>
        <dbReference type="ARBA" id="ARBA00022917"/>
    </source>
</evidence>
<organism evidence="7 8">
    <name type="scientific">endosymbiont of Metamasius hemipterus</name>
    <dbReference type="NCBI Taxonomy" id="204627"/>
    <lineage>
        <taxon>Bacteria</taxon>
        <taxon>Pseudomonadati</taxon>
        <taxon>Pseudomonadota</taxon>
        <taxon>Gammaproteobacteria</taxon>
        <taxon>Candidatus Nardonella</taxon>
    </lineage>
</organism>
<dbReference type="InterPro" id="IPR014039">
    <property type="entry name" value="Transl_elong_EFTs/EF1B_dimer"/>
</dbReference>
<keyword evidence="4 5" id="KW-0648">Protein biosynthesis</keyword>
<dbReference type="HAMAP" id="MF_00050">
    <property type="entry name" value="EF_Ts"/>
    <property type="match status" value="1"/>
</dbReference>
<dbReference type="PANTHER" id="PTHR11741">
    <property type="entry name" value="ELONGATION FACTOR TS"/>
    <property type="match status" value="1"/>
</dbReference>
<evidence type="ECO:0000256" key="2">
    <source>
        <dbReference type="ARBA" id="ARBA00016956"/>
    </source>
</evidence>
<dbReference type="EMBL" id="JAKMAI010000007">
    <property type="protein sequence ID" value="MCM0158327.1"/>
    <property type="molecule type" value="Genomic_DNA"/>
</dbReference>
<reference evidence="7" key="1">
    <citation type="submission" date="2022-01" db="EMBL/GenBank/DDBJ databases">
        <title>Genome assemble of Metamasius hemipterus Nardonella endosymbiont.</title>
        <authorList>
            <person name="Palmieri L."/>
            <person name="Pavarini R."/>
            <person name="Sharma P."/>
        </authorList>
    </citation>
    <scope>NUCLEOTIDE SEQUENCE [LARGE SCALE GENOMIC DNA]</scope>
    <source>
        <strain evidence="7">NARMHE1</strain>
    </source>
</reference>
<dbReference type="SUPFAM" id="SSF46934">
    <property type="entry name" value="UBA-like"/>
    <property type="match status" value="1"/>
</dbReference>
<keyword evidence="3 5" id="KW-0251">Elongation factor</keyword>
<name>A0ABT0TWF1_9GAMM</name>
<evidence type="ECO:0000256" key="5">
    <source>
        <dbReference type="HAMAP-Rule" id="MF_00050"/>
    </source>
</evidence>
<comment type="function">
    <text evidence="5">Associates with the EF-Tu.GDP complex and induces the exchange of GDP to GTP. It remains bound to the aminoacyl-tRNA.EF-Tu.GTP complex up to the GTP hydrolysis stage on the ribosome.</text>
</comment>
<dbReference type="SUPFAM" id="SSF54713">
    <property type="entry name" value="Elongation factor Ts (EF-Ts), dimerisation domain"/>
    <property type="match status" value="1"/>
</dbReference>
<dbReference type="PANTHER" id="PTHR11741:SF0">
    <property type="entry name" value="ELONGATION FACTOR TS, MITOCHONDRIAL"/>
    <property type="match status" value="1"/>
</dbReference>
<comment type="similarity">
    <text evidence="1 5">Belongs to the EF-Ts family.</text>
</comment>
<proteinExistence type="inferred from homology"/>